<feature type="region of interest" description="Disordered" evidence="1">
    <location>
        <begin position="70"/>
        <end position="94"/>
    </location>
</feature>
<evidence type="ECO:0000313" key="4">
    <source>
        <dbReference type="Proteomes" id="UP000236454"/>
    </source>
</evidence>
<dbReference type="AlphaFoldDB" id="A0A1I6Y4S9"/>
<organism evidence="3 4">
    <name type="scientific">Lishizhenia tianjinensis</name>
    <dbReference type="NCBI Taxonomy" id="477690"/>
    <lineage>
        <taxon>Bacteria</taxon>
        <taxon>Pseudomonadati</taxon>
        <taxon>Bacteroidota</taxon>
        <taxon>Flavobacteriia</taxon>
        <taxon>Flavobacteriales</taxon>
        <taxon>Crocinitomicaceae</taxon>
        <taxon>Lishizhenia</taxon>
    </lineage>
</organism>
<keyword evidence="4" id="KW-1185">Reference proteome</keyword>
<protein>
    <submittedName>
        <fullName evidence="3">Uncharacterized protein</fullName>
    </submittedName>
</protein>
<sequence length="431" mass="49059">MKDNLENILKDKLENFELPYEASAWSQMQAKLDAKASPTTSRWYWFGGAAVIAILSSLLVMTWDTHPEAQQQRSEVEVSSPIEEQPDNVLPTPQNDETNLVSEEKEVNQNEVVIEYAPEKEVATEKRKETTKVESEKPQATPITSVMKQSEENKLVEQPVIDLQPEKDVNELVYTTGIIGSTLLCYNDELVIRNNSLNHKVRARVNGKTFELMHNEQAKISNITAATQVEYLNAKNEVIGVEYISLHEKPNLFFRAEANLFNERNGLPVIQISNTNEVYTGQWYLDGKPTSLNENDEIYCYTKGAHTLNYEVSDMNGCTYTEQKTVTVDKDFNLMANNALNPESIIPENRTFLPESLTRMNVPFTFRVIDPSNGGVMYETNDVTQPWDGIDIRTGQLAKYNQTFIWQVSLEKSIENAPKTYRGDVVLVQKR</sequence>
<proteinExistence type="predicted"/>
<dbReference type="EMBL" id="FPAS01000001">
    <property type="protein sequence ID" value="SFT45549.1"/>
    <property type="molecule type" value="Genomic_DNA"/>
</dbReference>
<keyword evidence="2" id="KW-1133">Transmembrane helix</keyword>
<dbReference type="OrthoDB" id="1466630at2"/>
<feature type="transmembrane region" description="Helical" evidence="2">
    <location>
        <begin position="43"/>
        <end position="63"/>
    </location>
</feature>
<accession>A0A1I6Y4S9</accession>
<keyword evidence="2" id="KW-0812">Transmembrane</keyword>
<dbReference type="Proteomes" id="UP000236454">
    <property type="component" value="Unassembled WGS sequence"/>
</dbReference>
<evidence type="ECO:0000256" key="2">
    <source>
        <dbReference type="SAM" id="Phobius"/>
    </source>
</evidence>
<dbReference type="RefSeq" id="WP_090246286.1">
    <property type="nucleotide sequence ID" value="NZ_FPAS01000001.1"/>
</dbReference>
<name>A0A1I6Y4S9_9FLAO</name>
<keyword evidence="2" id="KW-0472">Membrane</keyword>
<evidence type="ECO:0000256" key="1">
    <source>
        <dbReference type="SAM" id="MobiDB-lite"/>
    </source>
</evidence>
<gene>
    <name evidence="3" type="ORF">SAMN05216474_0661</name>
</gene>
<evidence type="ECO:0000313" key="3">
    <source>
        <dbReference type="EMBL" id="SFT45549.1"/>
    </source>
</evidence>
<reference evidence="3 4" key="1">
    <citation type="submission" date="2016-10" db="EMBL/GenBank/DDBJ databases">
        <authorList>
            <person name="de Groot N.N."/>
        </authorList>
    </citation>
    <scope>NUCLEOTIDE SEQUENCE [LARGE SCALE GENOMIC DNA]</scope>
    <source>
        <strain evidence="3 4">CGMCC 1.7005</strain>
    </source>
</reference>